<comment type="caution">
    <text evidence="2">The sequence shown here is derived from an EMBL/GenBank/DDBJ whole genome shotgun (WGS) entry which is preliminary data.</text>
</comment>
<evidence type="ECO:0000256" key="1">
    <source>
        <dbReference type="SAM" id="MobiDB-lite"/>
    </source>
</evidence>
<feature type="region of interest" description="Disordered" evidence="1">
    <location>
        <begin position="61"/>
        <end position="206"/>
    </location>
</feature>
<protein>
    <submittedName>
        <fullName evidence="2">Uncharacterized protein</fullName>
    </submittedName>
</protein>
<reference evidence="2 3" key="1">
    <citation type="submission" date="2023-08" db="EMBL/GenBank/DDBJ databases">
        <title>Black Yeasts Isolated from many extreme environments.</title>
        <authorList>
            <person name="Coleine C."/>
            <person name="Stajich J.E."/>
            <person name="Selbmann L."/>
        </authorList>
    </citation>
    <scope>NUCLEOTIDE SEQUENCE [LARGE SCALE GENOMIC DNA]</scope>
    <source>
        <strain evidence="2 3">CCFEE 536</strain>
    </source>
</reference>
<organism evidence="2 3">
    <name type="scientific">Cryomyces antarcticus</name>
    <dbReference type="NCBI Taxonomy" id="329879"/>
    <lineage>
        <taxon>Eukaryota</taxon>
        <taxon>Fungi</taxon>
        <taxon>Dikarya</taxon>
        <taxon>Ascomycota</taxon>
        <taxon>Pezizomycotina</taxon>
        <taxon>Dothideomycetes</taxon>
        <taxon>Dothideomycetes incertae sedis</taxon>
        <taxon>Cryomyces</taxon>
    </lineage>
</organism>
<name>A0ABR0JKM6_9PEZI</name>
<accession>A0ABR0JKM6</accession>
<dbReference type="EMBL" id="JAVRRA010027371">
    <property type="protein sequence ID" value="KAK5066487.1"/>
    <property type="molecule type" value="Genomic_DNA"/>
</dbReference>
<feature type="non-terminal residue" evidence="2">
    <location>
        <position position="206"/>
    </location>
</feature>
<gene>
    <name evidence="2" type="ORF">LTR16_010029</name>
</gene>
<feature type="region of interest" description="Disordered" evidence="1">
    <location>
        <begin position="1"/>
        <end position="37"/>
    </location>
</feature>
<feature type="compositionally biased region" description="Basic residues" evidence="1">
    <location>
        <begin position="66"/>
        <end position="103"/>
    </location>
</feature>
<sequence>LHHHQRQRRPALQTRRLLRPRRAAHRPEQLHPRRVGHLGRLRRGLPLGAAEPEIPHPALLDARPLQRLRRPAYHRRRAGLGRRRPARRAARAASRRRRRRQPRRRDGPGHGAAAPGPRRGVRVVRHQRQEPDGQPQDVGRADRGCGERGRAGELGRERRGRAAGGADGAAVVRGRELRRRQDGGGDRAGQGHGAEQQPRRLQEERR</sequence>
<evidence type="ECO:0000313" key="2">
    <source>
        <dbReference type="EMBL" id="KAK5066487.1"/>
    </source>
</evidence>
<dbReference type="Proteomes" id="UP001357485">
    <property type="component" value="Unassembled WGS sequence"/>
</dbReference>
<proteinExistence type="predicted"/>
<keyword evidence="3" id="KW-1185">Reference proteome</keyword>
<feature type="compositionally biased region" description="Basic and acidic residues" evidence="1">
    <location>
        <begin position="139"/>
        <end position="157"/>
    </location>
</feature>
<feature type="compositionally biased region" description="Basic and acidic residues" evidence="1">
    <location>
        <begin position="173"/>
        <end position="185"/>
    </location>
</feature>
<feature type="non-terminal residue" evidence="2">
    <location>
        <position position="1"/>
    </location>
</feature>
<feature type="compositionally biased region" description="Basic and acidic residues" evidence="1">
    <location>
        <begin position="197"/>
        <end position="206"/>
    </location>
</feature>
<evidence type="ECO:0000313" key="3">
    <source>
        <dbReference type="Proteomes" id="UP001357485"/>
    </source>
</evidence>